<dbReference type="AlphaFoldDB" id="A0A803M3C3"/>
<feature type="region of interest" description="Disordered" evidence="1">
    <location>
        <begin position="316"/>
        <end position="335"/>
    </location>
</feature>
<evidence type="ECO:0000256" key="1">
    <source>
        <dbReference type="SAM" id="MobiDB-lite"/>
    </source>
</evidence>
<reference evidence="3" key="2">
    <citation type="submission" date="2021-03" db="UniProtKB">
        <authorList>
            <consortium name="EnsemblPlants"/>
        </authorList>
    </citation>
    <scope>IDENTIFICATION</scope>
</reference>
<evidence type="ECO:0000313" key="3">
    <source>
        <dbReference type="EnsemblPlants" id="AUR62022722-RA:cds"/>
    </source>
</evidence>
<dbReference type="Gramene" id="AUR62022722-RA">
    <property type="protein sequence ID" value="AUR62022722-RA:cds"/>
    <property type="gene ID" value="AUR62022722"/>
</dbReference>
<evidence type="ECO:0000259" key="2">
    <source>
        <dbReference type="Pfam" id="PF03078"/>
    </source>
</evidence>
<organism evidence="3 4">
    <name type="scientific">Chenopodium quinoa</name>
    <name type="common">Quinoa</name>
    <dbReference type="NCBI Taxonomy" id="63459"/>
    <lineage>
        <taxon>Eukaryota</taxon>
        <taxon>Viridiplantae</taxon>
        <taxon>Streptophyta</taxon>
        <taxon>Embryophyta</taxon>
        <taxon>Tracheophyta</taxon>
        <taxon>Spermatophyta</taxon>
        <taxon>Magnoliopsida</taxon>
        <taxon>eudicotyledons</taxon>
        <taxon>Gunneridae</taxon>
        <taxon>Pentapetalae</taxon>
        <taxon>Caryophyllales</taxon>
        <taxon>Chenopodiaceae</taxon>
        <taxon>Chenopodioideae</taxon>
        <taxon>Atripliceae</taxon>
        <taxon>Chenopodium</taxon>
    </lineage>
</organism>
<accession>A0A803M3C3</accession>
<dbReference type="EnsemblPlants" id="AUR62022722-RA">
    <property type="protein sequence ID" value="AUR62022722-RA:cds"/>
    <property type="gene ID" value="AUR62022722"/>
</dbReference>
<dbReference type="Proteomes" id="UP000596660">
    <property type="component" value="Unplaced"/>
</dbReference>
<feature type="domain" description="Arabidopsis retrotransposon Orf1 C-terminal" evidence="2">
    <location>
        <begin position="59"/>
        <end position="232"/>
    </location>
</feature>
<dbReference type="InterPro" id="IPR004312">
    <property type="entry name" value="ATHILA_Orf1_C"/>
</dbReference>
<keyword evidence="4" id="KW-1185">Reference proteome</keyword>
<reference evidence="3" key="1">
    <citation type="journal article" date="2017" name="Nature">
        <title>The genome of Chenopodium quinoa.</title>
        <authorList>
            <person name="Jarvis D.E."/>
            <person name="Ho Y.S."/>
            <person name="Lightfoot D.J."/>
            <person name="Schmoeckel S.M."/>
            <person name="Li B."/>
            <person name="Borm T.J.A."/>
            <person name="Ohyanagi H."/>
            <person name="Mineta K."/>
            <person name="Michell C.T."/>
            <person name="Saber N."/>
            <person name="Kharbatia N.M."/>
            <person name="Rupper R.R."/>
            <person name="Sharp A.R."/>
            <person name="Dally N."/>
            <person name="Boughton B.A."/>
            <person name="Woo Y.H."/>
            <person name="Gao G."/>
            <person name="Schijlen E.G.W.M."/>
            <person name="Guo X."/>
            <person name="Momin A.A."/>
            <person name="Negrao S."/>
            <person name="Al-Babili S."/>
            <person name="Gehring C."/>
            <person name="Roessner U."/>
            <person name="Jung C."/>
            <person name="Murphy K."/>
            <person name="Arold S.T."/>
            <person name="Gojobori T."/>
            <person name="van der Linden C.G."/>
            <person name="van Loo E.N."/>
            <person name="Jellen E.N."/>
            <person name="Maughan P.J."/>
            <person name="Tester M."/>
        </authorList>
    </citation>
    <scope>NUCLEOTIDE SEQUENCE [LARGE SCALE GENOMIC DNA]</scope>
    <source>
        <strain evidence="3">cv. PI 614886</strain>
    </source>
</reference>
<proteinExistence type="predicted"/>
<protein>
    <recommendedName>
        <fullName evidence="2">Arabidopsis retrotransposon Orf1 C-terminal domain-containing protein</fullName>
    </recommendedName>
</protein>
<feature type="region of interest" description="Disordered" evidence="1">
    <location>
        <begin position="1"/>
        <end position="35"/>
    </location>
</feature>
<dbReference type="Pfam" id="PF03078">
    <property type="entry name" value="ATHILA"/>
    <property type="match status" value="1"/>
</dbReference>
<sequence length="335" mass="37854">MPQSGRGSSHSHTLKETTAVYSATEPRGKKAASSTSRVKNKEFSINYFDIDFNGDAIYKEKYEQLFRRGIVATRYGDLDVLTALHIEDDVRWLLDNVGLGNLLMTKLPTSQRATLEFLSSLKVNFFSNPSSGETKITFRLFKNNHTWTLDELNLALGLHVDGSRMTPTRWDVDGFWRILSGEGRYNSKGSSITSARHPAMCYTLKFFSNTIFGRQEGSRVRKDELYMLHHMLHAEPINVGAFLIQQLQHVANNNTTGGKIVQGGFITRIATYLGYNEDIKKDGFVDGTHTVEIPCTWVKKKDGTTLWCTHGDEDALPSPEEMSLKDKNNWSFTHS</sequence>
<name>A0A803M3C3_CHEQI</name>
<evidence type="ECO:0000313" key="4">
    <source>
        <dbReference type="Proteomes" id="UP000596660"/>
    </source>
</evidence>
<feature type="compositionally biased region" description="Polar residues" evidence="1">
    <location>
        <begin position="1"/>
        <end position="11"/>
    </location>
</feature>